<reference evidence="1" key="1">
    <citation type="journal article" date="2021" name="Microb. Physiol.">
        <title>Proteogenomic Insights into the Physiology of Marine, Sulfate-Reducing, Filamentous Desulfonema limicola and Desulfonema magnum.</title>
        <authorList>
            <person name="Schnaars V."/>
            <person name="Wohlbrand L."/>
            <person name="Scheve S."/>
            <person name="Hinrichs C."/>
            <person name="Reinhardt R."/>
            <person name="Rabus R."/>
        </authorList>
    </citation>
    <scope>NUCLEOTIDE SEQUENCE</scope>
    <source>
        <strain evidence="1">5ac10</strain>
    </source>
</reference>
<organism evidence="1 2">
    <name type="scientific">Desulfonema limicola</name>
    <dbReference type="NCBI Taxonomy" id="45656"/>
    <lineage>
        <taxon>Bacteria</taxon>
        <taxon>Pseudomonadati</taxon>
        <taxon>Thermodesulfobacteriota</taxon>
        <taxon>Desulfobacteria</taxon>
        <taxon>Desulfobacterales</taxon>
        <taxon>Desulfococcaceae</taxon>
        <taxon>Desulfonema</taxon>
    </lineage>
</organism>
<dbReference type="RefSeq" id="WP_207687432.1">
    <property type="nucleotide sequence ID" value="NZ_CP061799.1"/>
</dbReference>
<protein>
    <recommendedName>
        <fullName evidence="3">Restriction endonuclease</fullName>
    </recommendedName>
</protein>
<sequence length="260" mass="30121">MTNTDYDKLILKTPVESDDYTDCSDFVVNTVEKIMKAAMDEERNKIIINTNLRLGIPMENVNKIAGPFIEAWAFEIFSDVLEDENNEYQLINVEAGERLNMADVILQFKRKRKRQSSVTANVDVKATSNDIKNSGKSPNITSFARIRTAYVKDPDYLFIILSIKHKVYSKRNNKTKMMMGVMEVVDFNAYDLKFLSLSDISYNPALGSGQLQVRDIHYVSRENRTAWEFCQLLDKKCIASRTGYEGWLRYAKQYEWIKNE</sequence>
<dbReference type="KEGG" id="dli:dnl_37290"/>
<name>A0A975B9W3_9BACT</name>
<keyword evidence="2" id="KW-1185">Reference proteome</keyword>
<evidence type="ECO:0008006" key="3">
    <source>
        <dbReference type="Google" id="ProtNLM"/>
    </source>
</evidence>
<dbReference type="Proteomes" id="UP000663720">
    <property type="component" value="Chromosome"/>
</dbReference>
<gene>
    <name evidence="1" type="ORF">dnl_37290</name>
</gene>
<evidence type="ECO:0000313" key="1">
    <source>
        <dbReference type="EMBL" id="QTA81396.1"/>
    </source>
</evidence>
<evidence type="ECO:0000313" key="2">
    <source>
        <dbReference type="Proteomes" id="UP000663720"/>
    </source>
</evidence>
<dbReference type="REBASE" id="469363">
    <property type="entry name" value="Dli5ac10ORF37280P"/>
</dbReference>
<proteinExistence type="predicted"/>
<accession>A0A975B9W3</accession>
<dbReference type="EMBL" id="CP061799">
    <property type="protein sequence ID" value="QTA81396.1"/>
    <property type="molecule type" value="Genomic_DNA"/>
</dbReference>
<dbReference type="AlphaFoldDB" id="A0A975B9W3"/>